<protein>
    <submittedName>
        <fullName evidence="2">Uncharacterized protein</fullName>
    </submittedName>
</protein>
<dbReference type="AlphaFoldDB" id="A0A0D8XRU2"/>
<organism evidence="2 3">
    <name type="scientific">Dictyocaulus viviparus</name>
    <name type="common">Bovine lungworm</name>
    <dbReference type="NCBI Taxonomy" id="29172"/>
    <lineage>
        <taxon>Eukaryota</taxon>
        <taxon>Metazoa</taxon>
        <taxon>Ecdysozoa</taxon>
        <taxon>Nematoda</taxon>
        <taxon>Chromadorea</taxon>
        <taxon>Rhabditida</taxon>
        <taxon>Rhabditina</taxon>
        <taxon>Rhabditomorpha</taxon>
        <taxon>Strongyloidea</taxon>
        <taxon>Metastrongylidae</taxon>
        <taxon>Dictyocaulus</taxon>
    </lineage>
</organism>
<evidence type="ECO:0000313" key="3">
    <source>
        <dbReference type="Proteomes" id="UP000053766"/>
    </source>
</evidence>
<name>A0A0D8XRU2_DICVI</name>
<feature type="region of interest" description="Disordered" evidence="1">
    <location>
        <begin position="49"/>
        <end position="75"/>
    </location>
</feature>
<dbReference type="EMBL" id="KN716426">
    <property type="protein sequence ID" value="KJH45111.1"/>
    <property type="molecule type" value="Genomic_DNA"/>
</dbReference>
<keyword evidence="3" id="KW-1185">Reference proteome</keyword>
<evidence type="ECO:0000313" key="2">
    <source>
        <dbReference type="EMBL" id="KJH45111.1"/>
    </source>
</evidence>
<dbReference type="Proteomes" id="UP000053766">
    <property type="component" value="Unassembled WGS sequence"/>
</dbReference>
<sequence length="102" mass="11898">MPRIPSFCDPLKDVLYQLHPAIVIKLIKHKNVDENEAYRNLKACRHCTEQKKSQGNGANKNDRMKKNNRCTKKKKMKQMKDLDMLFIKGLEFSQPKKALAAR</sequence>
<evidence type="ECO:0000256" key="1">
    <source>
        <dbReference type="SAM" id="MobiDB-lite"/>
    </source>
</evidence>
<reference evidence="2 3" key="1">
    <citation type="submission" date="2013-11" db="EMBL/GenBank/DDBJ databases">
        <title>Draft genome of the bovine lungworm Dictyocaulus viviparus.</title>
        <authorList>
            <person name="Mitreva M."/>
        </authorList>
    </citation>
    <scope>NUCLEOTIDE SEQUENCE [LARGE SCALE GENOMIC DNA]</scope>
    <source>
        <strain evidence="2 3">HannoverDv2000</strain>
    </source>
</reference>
<accession>A0A0D8XRU2</accession>
<gene>
    <name evidence="2" type="ORF">DICVIV_08837</name>
</gene>
<proteinExistence type="predicted"/>
<feature type="compositionally biased region" description="Basic residues" evidence="1">
    <location>
        <begin position="66"/>
        <end position="75"/>
    </location>
</feature>
<reference evidence="3" key="2">
    <citation type="journal article" date="2016" name="Sci. Rep.">
        <title>Dictyocaulus viviparus genome, variome and transcriptome elucidate lungworm biology and support future intervention.</title>
        <authorList>
            <person name="McNulty S.N."/>
            <person name="Strube C."/>
            <person name="Rosa B.A."/>
            <person name="Martin J.C."/>
            <person name="Tyagi R."/>
            <person name="Choi Y.J."/>
            <person name="Wang Q."/>
            <person name="Hallsworth Pepin K."/>
            <person name="Zhang X."/>
            <person name="Ozersky P."/>
            <person name="Wilson R.K."/>
            <person name="Sternberg P.W."/>
            <person name="Gasser R.B."/>
            <person name="Mitreva M."/>
        </authorList>
    </citation>
    <scope>NUCLEOTIDE SEQUENCE [LARGE SCALE GENOMIC DNA]</scope>
    <source>
        <strain evidence="3">HannoverDv2000</strain>
    </source>
</reference>